<dbReference type="AlphaFoldDB" id="A0A8H4X2V8"/>
<protein>
    <recommendedName>
        <fullName evidence="2">DUF6594 domain-containing protein</fullName>
    </recommendedName>
</protein>
<keyword evidence="4" id="KW-1185">Reference proteome</keyword>
<reference evidence="3" key="2">
    <citation type="submission" date="2020-05" db="EMBL/GenBank/DDBJ databases">
        <authorList>
            <person name="Kim H.-S."/>
            <person name="Proctor R.H."/>
            <person name="Brown D.W."/>
        </authorList>
    </citation>
    <scope>NUCLEOTIDE SEQUENCE</scope>
    <source>
        <strain evidence="3">NRRL 20472</strain>
    </source>
</reference>
<sequence>MKTWIGNEQADPKLYVALQPGLEEDDIFTRSVMDLILSPFHHSLGEKLNKGQVIDKETGYVSYDDGSIHKVTSIIVTIIAATLPPLTILALNSLATTDQRIGLTVLFTATFAGILACFSTAKRVEILAATATFAAVEVVFIGSAISGSDQSQITGNLTLLETINESTIAAANLSSKSGLRLERERPGRELARVWWSSR</sequence>
<dbReference type="EMBL" id="JABEXW010000650">
    <property type="protein sequence ID" value="KAF4959957.1"/>
    <property type="molecule type" value="Genomic_DNA"/>
</dbReference>
<dbReference type="Proteomes" id="UP000622797">
    <property type="component" value="Unassembled WGS sequence"/>
</dbReference>
<feature type="domain" description="DUF6594" evidence="2">
    <location>
        <begin position="15"/>
        <end position="138"/>
    </location>
</feature>
<evidence type="ECO:0000256" key="1">
    <source>
        <dbReference type="SAM" id="Phobius"/>
    </source>
</evidence>
<keyword evidence="1" id="KW-0812">Transmembrane</keyword>
<reference evidence="3" key="1">
    <citation type="journal article" date="2020" name="BMC Genomics">
        <title>Correction to: Identification and distribution of gene clusters required for synthesis of sphingolipid metabolism inhibitors in diverse species of the filamentous fungus Fusarium.</title>
        <authorList>
            <person name="Kim H.S."/>
            <person name="Lohmar J.M."/>
            <person name="Busman M."/>
            <person name="Brown D.W."/>
            <person name="Naumann T.A."/>
            <person name="Divon H.H."/>
            <person name="Lysoe E."/>
            <person name="Uhlig S."/>
            <person name="Proctor R.H."/>
        </authorList>
    </citation>
    <scope>NUCLEOTIDE SEQUENCE</scope>
    <source>
        <strain evidence="3">NRRL 20472</strain>
    </source>
</reference>
<keyword evidence="1" id="KW-0472">Membrane</keyword>
<evidence type="ECO:0000259" key="2">
    <source>
        <dbReference type="Pfam" id="PF20237"/>
    </source>
</evidence>
<evidence type="ECO:0000313" key="4">
    <source>
        <dbReference type="Proteomes" id="UP000622797"/>
    </source>
</evidence>
<comment type="caution">
    <text evidence="3">The sequence shown here is derived from an EMBL/GenBank/DDBJ whole genome shotgun (WGS) entry which is preliminary data.</text>
</comment>
<dbReference type="Pfam" id="PF20237">
    <property type="entry name" value="DUF6594"/>
    <property type="match status" value="1"/>
</dbReference>
<gene>
    <name evidence="3" type="ORF">FSARC_10605</name>
</gene>
<organism evidence="3 4">
    <name type="scientific">Fusarium sarcochroum</name>
    <dbReference type="NCBI Taxonomy" id="1208366"/>
    <lineage>
        <taxon>Eukaryota</taxon>
        <taxon>Fungi</taxon>
        <taxon>Dikarya</taxon>
        <taxon>Ascomycota</taxon>
        <taxon>Pezizomycotina</taxon>
        <taxon>Sordariomycetes</taxon>
        <taxon>Hypocreomycetidae</taxon>
        <taxon>Hypocreales</taxon>
        <taxon>Nectriaceae</taxon>
        <taxon>Fusarium</taxon>
        <taxon>Fusarium lateritium species complex</taxon>
    </lineage>
</organism>
<keyword evidence="1" id="KW-1133">Transmembrane helix</keyword>
<feature type="transmembrane region" description="Helical" evidence="1">
    <location>
        <begin position="101"/>
        <end position="119"/>
    </location>
</feature>
<dbReference type="InterPro" id="IPR046529">
    <property type="entry name" value="DUF6594"/>
</dbReference>
<dbReference type="PANTHER" id="PTHR34502">
    <property type="entry name" value="DUF6594 DOMAIN-CONTAINING PROTEIN-RELATED"/>
    <property type="match status" value="1"/>
</dbReference>
<evidence type="ECO:0000313" key="3">
    <source>
        <dbReference type="EMBL" id="KAF4959957.1"/>
    </source>
</evidence>
<proteinExistence type="predicted"/>
<feature type="transmembrane region" description="Helical" evidence="1">
    <location>
        <begin position="74"/>
        <end position="95"/>
    </location>
</feature>
<name>A0A8H4X2V8_9HYPO</name>
<accession>A0A8H4X2V8</accession>
<dbReference type="OrthoDB" id="5342093at2759"/>
<dbReference type="PANTHER" id="PTHR34502:SF5">
    <property type="entry name" value="DUF6594 DOMAIN-CONTAINING PROTEIN"/>
    <property type="match status" value="1"/>
</dbReference>
<feature type="transmembrane region" description="Helical" evidence="1">
    <location>
        <begin position="126"/>
        <end position="145"/>
    </location>
</feature>